<reference evidence="1 2" key="1">
    <citation type="submission" date="2017-11" db="EMBL/GenBank/DDBJ databases">
        <title>Infants hospitalized years apart are colonized by the same room-sourced microbial strains.</title>
        <authorList>
            <person name="Brooks B."/>
            <person name="Olm M.R."/>
            <person name="Firek B.A."/>
            <person name="Baker R."/>
            <person name="Thomas B.C."/>
            <person name="Morowitz M.J."/>
            <person name="Banfield J.F."/>
        </authorList>
    </citation>
    <scope>NUCLEOTIDE SEQUENCE [LARGE SCALE GENOMIC DNA]</scope>
    <source>
        <strain evidence="1">S2_012_000_R3_87</strain>
    </source>
</reference>
<dbReference type="Pfam" id="PF09481">
    <property type="entry name" value="CRISPR_Cse1"/>
    <property type="match status" value="1"/>
</dbReference>
<evidence type="ECO:0000313" key="1">
    <source>
        <dbReference type="EMBL" id="PZO97632.1"/>
    </source>
</evidence>
<dbReference type="AlphaFoldDB" id="A0A2W5AVW8"/>
<evidence type="ECO:0000313" key="2">
    <source>
        <dbReference type="Proteomes" id="UP000249451"/>
    </source>
</evidence>
<name>A0A2W5AVW8_9CORY</name>
<sequence>MSQHPQISPSFDLLDEPWIICTTNNGPATLSIREIFDGSATPVAVLGDSPTQDYALLRLLLAIFWRAHHQSVTKQLSTRAGRRSFRWEDWFVDKRQAL</sequence>
<gene>
    <name evidence="1" type="ORF">DI609_12705</name>
</gene>
<comment type="caution">
    <text evidence="1">The sequence shown here is derived from an EMBL/GenBank/DDBJ whole genome shotgun (WGS) entry which is preliminary data.</text>
</comment>
<protein>
    <submittedName>
        <fullName evidence="1">Type I-E CRISPR-associated protein Cse1/CasA</fullName>
    </submittedName>
</protein>
<organism evidence="1 2">
    <name type="scientific">Corynebacterium urealyticum</name>
    <dbReference type="NCBI Taxonomy" id="43771"/>
    <lineage>
        <taxon>Bacteria</taxon>
        <taxon>Bacillati</taxon>
        <taxon>Actinomycetota</taxon>
        <taxon>Actinomycetes</taxon>
        <taxon>Mycobacteriales</taxon>
        <taxon>Corynebacteriaceae</taxon>
        <taxon>Corynebacterium</taxon>
    </lineage>
</organism>
<dbReference type="Proteomes" id="UP000249451">
    <property type="component" value="Unassembled WGS sequence"/>
</dbReference>
<proteinExistence type="predicted"/>
<feature type="non-terminal residue" evidence="1">
    <location>
        <position position="98"/>
    </location>
</feature>
<dbReference type="InterPro" id="IPR013381">
    <property type="entry name" value="CRISPR-assoc_prot_Cse1"/>
</dbReference>
<dbReference type="EMBL" id="QFNY01000384">
    <property type="protein sequence ID" value="PZO97632.1"/>
    <property type="molecule type" value="Genomic_DNA"/>
</dbReference>
<accession>A0A2W5AVW8</accession>